<name>A0ABX7DYJ5_9BACI</name>
<dbReference type="PANTHER" id="PTHR40055">
    <property type="entry name" value="TRANSCRIPTIONAL REGULATOR YGIV-RELATED"/>
    <property type="match status" value="1"/>
</dbReference>
<dbReference type="Gene3D" id="3.20.80.10">
    <property type="entry name" value="Regulatory factor, effector binding domain"/>
    <property type="match status" value="1"/>
</dbReference>
<evidence type="ECO:0000313" key="3">
    <source>
        <dbReference type="Proteomes" id="UP000595691"/>
    </source>
</evidence>
<sequence>MDVLIKELPDFDVAYIRHVGSYFEPQPHWGKLGQWAEENGLFPPNQSFIGISLDNPALVEAESCRHDACVTIPDGFEKEKHTDIQFKKISGGLYAFYQFYDTPDKLGNTYHKVFEEWLPKSEYEADHKYSLEFNLNNPAFDPEGKCKVDLYIPIKKRLSKSEW</sequence>
<gene>
    <name evidence="2" type="ORF">I5776_15855</name>
</gene>
<proteinExistence type="predicted"/>
<feature type="domain" description="AraC effector-binding" evidence="1">
    <location>
        <begin position="1"/>
        <end position="155"/>
    </location>
</feature>
<accession>A0ABX7DYJ5</accession>
<dbReference type="PANTHER" id="PTHR40055:SF1">
    <property type="entry name" value="TRANSCRIPTIONAL REGULATOR YGIV-RELATED"/>
    <property type="match status" value="1"/>
</dbReference>
<protein>
    <submittedName>
        <fullName evidence="2">GyrI-like domain-containing protein</fullName>
    </submittedName>
</protein>
<dbReference type="SUPFAM" id="SSF55136">
    <property type="entry name" value="Probable bacterial effector-binding domain"/>
    <property type="match status" value="1"/>
</dbReference>
<dbReference type="EMBL" id="CP065425">
    <property type="protein sequence ID" value="QQZ08521.1"/>
    <property type="molecule type" value="Genomic_DNA"/>
</dbReference>
<dbReference type="RefSeq" id="WP_202777337.1">
    <property type="nucleotide sequence ID" value="NZ_CP065425.1"/>
</dbReference>
<dbReference type="InterPro" id="IPR029442">
    <property type="entry name" value="GyrI-like"/>
</dbReference>
<reference evidence="2 3" key="1">
    <citation type="submission" date="2020-11" db="EMBL/GenBank/DDBJ databases">
        <title>Taxonomic evaluation of the Bacillus sporothermodurans group of bacteria based on whole genome sequences.</title>
        <authorList>
            <person name="Fiedler G."/>
            <person name="Herbstmann A.-D."/>
            <person name="Doll E."/>
            <person name="Wenning M."/>
            <person name="Brinks E."/>
            <person name="Kabisch J."/>
            <person name="Breitenwieser F."/>
            <person name="Lappann M."/>
            <person name="Boehnlein C."/>
            <person name="Franz C."/>
        </authorList>
    </citation>
    <scope>NUCLEOTIDE SEQUENCE [LARGE SCALE GENOMIC DNA]</scope>
    <source>
        <strain evidence="2 3">JCM 19841</strain>
    </source>
</reference>
<dbReference type="Pfam" id="PF06445">
    <property type="entry name" value="GyrI-like"/>
    <property type="match status" value="1"/>
</dbReference>
<keyword evidence="3" id="KW-1185">Reference proteome</keyword>
<evidence type="ECO:0000313" key="2">
    <source>
        <dbReference type="EMBL" id="QQZ08521.1"/>
    </source>
</evidence>
<dbReference type="InterPro" id="IPR050908">
    <property type="entry name" value="SmbC-like"/>
</dbReference>
<organism evidence="2 3">
    <name type="scientific">Heyndrickxia vini</name>
    <dbReference type="NCBI Taxonomy" id="1476025"/>
    <lineage>
        <taxon>Bacteria</taxon>
        <taxon>Bacillati</taxon>
        <taxon>Bacillota</taxon>
        <taxon>Bacilli</taxon>
        <taxon>Bacillales</taxon>
        <taxon>Bacillaceae</taxon>
        <taxon>Heyndrickxia</taxon>
    </lineage>
</organism>
<evidence type="ECO:0000259" key="1">
    <source>
        <dbReference type="SMART" id="SM00871"/>
    </source>
</evidence>
<dbReference type="InterPro" id="IPR011256">
    <property type="entry name" value="Reg_factor_effector_dom_sf"/>
</dbReference>
<dbReference type="Proteomes" id="UP000595691">
    <property type="component" value="Chromosome"/>
</dbReference>
<dbReference type="SMART" id="SM00871">
    <property type="entry name" value="AraC_E_bind"/>
    <property type="match status" value="1"/>
</dbReference>
<dbReference type="InterPro" id="IPR010499">
    <property type="entry name" value="AraC_E-bd"/>
</dbReference>